<dbReference type="EMBL" id="BAAADD010000003">
    <property type="protein sequence ID" value="GAA0565588.1"/>
    <property type="molecule type" value="Genomic_DNA"/>
</dbReference>
<dbReference type="InterPro" id="IPR032823">
    <property type="entry name" value="BCA_ABC_TP_C"/>
</dbReference>
<dbReference type="Pfam" id="PF00005">
    <property type="entry name" value="ABC_tran"/>
    <property type="match status" value="1"/>
</dbReference>
<keyword evidence="6" id="KW-1003">Cell membrane</keyword>
<gene>
    <name evidence="16" type="ORF">GCM10008942_12410</name>
</gene>
<dbReference type="PROSITE" id="PS50893">
    <property type="entry name" value="ABC_TRANSPORTER_2"/>
    <property type="match status" value="1"/>
</dbReference>
<dbReference type="InterPro" id="IPR003593">
    <property type="entry name" value="AAA+_ATPase"/>
</dbReference>
<dbReference type="InterPro" id="IPR003439">
    <property type="entry name" value="ABC_transporter-like_ATP-bd"/>
</dbReference>
<keyword evidence="8" id="KW-0997">Cell inner membrane</keyword>
<dbReference type="Pfam" id="PF12399">
    <property type="entry name" value="BCA_ABC_TP_C"/>
    <property type="match status" value="1"/>
</dbReference>
<feature type="domain" description="ABC transporter" evidence="15">
    <location>
        <begin position="21"/>
        <end position="253"/>
    </location>
</feature>
<evidence type="ECO:0000313" key="16">
    <source>
        <dbReference type="EMBL" id="GAA0565588.1"/>
    </source>
</evidence>
<proteinExistence type="inferred from homology"/>
<keyword evidence="10" id="KW-0067">ATP-binding</keyword>
<dbReference type="Gene3D" id="3.40.50.300">
    <property type="entry name" value="P-loop containing nucleotide triphosphate hydrolases"/>
    <property type="match status" value="1"/>
</dbReference>
<accession>A0ABP3PGJ2</accession>
<evidence type="ECO:0000313" key="17">
    <source>
        <dbReference type="Proteomes" id="UP001499951"/>
    </source>
</evidence>
<evidence type="ECO:0000256" key="11">
    <source>
        <dbReference type="ARBA" id="ARBA00022967"/>
    </source>
</evidence>
<keyword evidence="9" id="KW-0547">Nucleotide-binding</keyword>
<evidence type="ECO:0000256" key="4">
    <source>
        <dbReference type="ARBA" id="ARBA00017803"/>
    </source>
</evidence>
<comment type="similarity">
    <text evidence="3">Belongs to the ABC transporter superfamily. Outer membrane lipopolysaccharide export (TC 1.B.42) family.</text>
</comment>
<keyword evidence="7" id="KW-0963">Cytoplasm</keyword>
<dbReference type="PANTHER" id="PTHR45772:SF10">
    <property type="entry name" value="LIPOPOLYSACCHARIDE EXPORT SYSTEM ATP-BINDING PROTEIN LPTB"/>
    <property type="match status" value="1"/>
</dbReference>
<keyword evidence="11" id="KW-1278">Translocase</keyword>
<evidence type="ECO:0000259" key="15">
    <source>
        <dbReference type="PROSITE" id="PS50893"/>
    </source>
</evidence>
<protein>
    <recommendedName>
        <fullName evidence="4">Lipopolysaccharide export system ATP-binding protein LptB</fullName>
    </recommendedName>
</protein>
<evidence type="ECO:0000256" key="2">
    <source>
        <dbReference type="ARBA" id="ARBA00004515"/>
    </source>
</evidence>
<organism evidence="16 17">
    <name type="scientific">Rhizomicrobium electricum</name>
    <dbReference type="NCBI Taxonomy" id="480070"/>
    <lineage>
        <taxon>Bacteria</taxon>
        <taxon>Pseudomonadati</taxon>
        <taxon>Pseudomonadota</taxon>
        <taxon>Alphaproteobacteria</taxon>
        <taxon>Micropepsales</taxon>
        <taxon>Micropepsaceae</taxon>
        <taxon>Rhizomicrobium</taxon>
    </lineage>
</organism>
<evidence type="ECO:0000256" key="8">
    <source>
        <dbReference type="ARBA" id="ARBA00022519"/>
    </source>
</evidence>
<sequence>MIGSGHYHPRRKRLAYNLSMLSVQHLVKSLGGRRVIEDVTLRVERGEVVGLLGPNGAGKSTSFKMLTGLAVPDAGTIELDGDDITFMPFYERARRGISYLPQDTFVPRALSVEANLEMVLEAREPSRRQRRQIAESLFEQFHLADLRKMPIGALSGGQRRRSEIAITLAMNPSFALLDEPFARVDPQAIEEIGQLIRTMMGRGIGILITDHNARELFQIVDRAYVIESGRVLAEGAPQALLDDTEVRRAYLGEEFRI</sequence>
<evidence type="ECO:0000256" key="10">
    <source>
        <dbReference type="ARBA" id="ARBA00022840"/>
    </source>
</evidence>
<comment type="subcellular location">
    <subcellularLocation>
        <location evidence="2">Cell inner membrane</location>
        <topology evidence="2">Peripheral membrane protein</topology>
        <orientation evidence="2">Cytoplasmic side</orientation>
    </subcellularLocation>
    <subcellularLocation>
        <location evidence="1">Cytoplasm</location>
    </subcellularLocation>
</comment>
<reference evidence="17" key="1">
    <citation type="journal article" date="2019" name="Int. J. Syst. Evol. Microbiol.">
        <title>The Global Catalogue of Microorganisms (GCM) 10K type strain sequencing project: providing services to taxonomists for standard genome sequencing and annotation.</title>
        <authorList>
            <consortium name="The Broad Institute Genomics Platform"/>
            <consortium name="The Broad Institute Genome Sequencing Center for Infectious Disease"/>
            <person name="Wu L."/>
            <person name="Ma J."/>
        </authorList>
    </citation>
    <scope>NUCLEOTIDE SEQUENCE [LARGE SCALE GENOMIC DNA]</scope>
    <source>
        <strain evidence="17">JCM 15089</strain>
    </source>
</reference>
<dbReference type="PANTHER" id="PTHR45772">
    <property type="entry name" value="CONSERVED COMPONENT OF ABC TRANSPORTER FOR NATURAL AMINO ACIDS-RELATED"/>
    <property type="match status" value="1"/>
</dbReference>
<dbReference type="InterPro" id="IPR030921">
    <property type="entry name" value="LPS_export_LptB"/>
</dbReference>
<evidence type="ECO:0000256" key="5">
    <source>
        <dbReference type="ARBA" id="ARBA00022448"/>
    </source>
</evidence>
<evidence type="ECO:0000256" key="12">
    <source>
        <dbReference type="ARBA" id="ARBA00023136"/>
    </source>
</evidence>
<evidence type="ECO:0000256" key="6">
    <source>
        <dbReference type="ARBA" id="ARBA00022475"/>
    </source>
</evidence>
<dbReference type="InterPro" id="IPR027417">
    <property type="entry name" value="P-loop_NTPase"/>
</dbReference>
<dbReference type="NCBIfam" id="TIGR04406">
    <property type="entry name" value="LPS_export_lptB"/>
    <property type="match status" value="1"/>
</dbReference>
<dbReference type="SUPFAM" id="SSF52540">
    <property type="entry name" value="P-loop containing nucleoside triphosphate hydrolases"/>
    <property type="match status" value="1"/>
</dbReference>
<comment type="caution">
    <text evidence="16">The sequence shown here is derived from an EMBL/GenBank/DDBJ whole genome shotgun (WGS) entry which is preliminary data.</text>
</comment>
<evidence type="ECO:0000256" key="13">
    <source>
        <dbReference type="ARBA" id="ARBA00024818"/>
    </source>
</evidence>
<keyword evidence="5" id="KW-0813">Transport</keyword>
<keyword evidence="17" id="KW-1185">Reference proteome</keyword>
<name>A0ABP3PGJ2_9PROT</name>
<evidence type="ECO:0000256" key="14">
    <source>
        <dbReference type="ARBA" id="ARBA00026081"/>
    </source>
</evidence>
<evidence type="ECO:0000256" key="1">
    <source>
        <dbReference type="ARBA" id="ARBA00004496"/>
    </source>
</evidence>
<evidence type="ECO:0000256" key="9">
    <source>
        <dbReference type="ARBA" id="ARBA00022741"/>
    </source>
</evidence>
<comment type="function">
    <text evidence="13">Part of the ABC transporter complex LptBFG involved in the translocation of lipopolysaccharide (LPS) from the inner membrane to the outer membrane. Probably responsible for energy coupling to the transport system.</text>
</comment>
<keyword evidence="12" id="KW-0472">Membrane</keyword>
<dbReference type="Proteomes" id="UP001499951">
    <property type="component" value="Unassembled WGS sequence"/>
</dbReference>
<dbReference type="SMART" id="SM00382">
    <property type="entry name" value="AAA"/>
    <property type="match status" value="1"/>
</dbReference>
<comment type="subunit">
    <text evidence="14">Component of the lipopolysaccharide transport and assembly complex. The LptBFG transporter is composed of two ATP-binding proteins (LptB) and two transmembrane proteins (LptF and LptG).</text>
</comment>
<evidence type="ECO:0000256" key="3">
    <source>
        <dbReference type="ARBA" id="ARBA00010865"/>
    </source>
</evidence>
<evidence type="ECO:0000256" key="7">
    <source>
        <dbReference type="ARBA" id="ARBA00022490"/>
    </source>
</evidence>
<dbReference type="InterPro" id="IPR051120">
    <property type="entry name" value="ABC_AA/LPS_Transport"/>
</dbReference>